<gene>
    <name evidence="1" type="ORF">Q2T52_03525</name>
</gene>
<accession>A0ABT8SRX5</accession>
<organism evidence="1 2">
    <name type="scientific">Rhizobium oryzicola</name>
    <dbReference type="NCBI Taxonomy" id="1232668"/>
    <lineage>
        <taxon>Bacteria</taxon>
        <taxon>Pseudomonadati</taxon>
        <taxon>Pseudomonadota</taxon>
        <taxon>Alphaproteobacteria</taxon>
        <taxon>Hyphomicrobiales</taxon>
        <taxon>Rhizobiaceae</taxon>
        <taxon>Rhizobium/Agrobacterium group</taxon>
        <taxon>Rhizobium</taxon>
    </lineage>
</organism>
<dbReference type="EMBL" id="JAUKWQ010000001">
    <property type="protein sequence ID" value="MDO1581156.1"/>
    <property type="molecule type" value="Genomic_DNA"/>
</dbReference>
<evidence type="ECO:0000313" key="1">
    <source>
        <dbReference type="EMBL" id="MDO1581156.1"/>
    </source>
</evidence>
<dbReference type="RefSeq" id="WP_302075283.1">
    <property type="nucleotide sequence ID" value="NZ_JAUKWQ010000001.1"/>
</dbReference>
<keyword evidence="2" id="KW-1185">Reference proteome</keyword>
<evidence type="ECO:0008006" key="3">
    <source>
        <dbReference type="Google" id="ProtNLM"/>
    </source>
</evidence>
<dbReference type="Proteomes" id="UP001169006">
    <property type="component" value="Unassembled WGS sequence"/>
</dbReference>
<protein>
    <recommendedName>
        <fullName evidence="3">DUF2946 domain-containing protein</fullName>
    </recommendedName>
</protein>
<proteinExistence type="predicted"/>
<reference evidence="1" key="2">
    <citation type="submission" date="2023-07" db="EMBL/GenBank/DDBJ databases">
        <authorList>
            <person name="Sun H."/>
        </authorList>
    </citation>
    <scope>NUCLEOTIDE SEQUENCE</scope>
    <source>
        <strain evidence="1">05753</strain>
    </source>
</reference>
<sequence length="129" mass="13669">MRRIAFLMAVLAWLFQGLMPALALPLPDAIPGAMSGAMPMAHASMEAMPHEGHEAHMHMDGQAKTHCPDCDKKPVKTSCAMSFCAACMSLVPDLVMADGKPIAASYPGPMPAEPLLDTIPRPIAPPPRA</sequence>
<name>A0ABT8SRX5_9HYPH</name>
<comment type="caution">
    <text evidence="1">The sequence shown here is derived from an EMBL/GenBank/DDBJ whole genome shotgun (WGS) entry which is preliminary data.</text>
</comment>
<evidence type="ECO:0000313" key="2">
    <source>
        <dbReference type="Proteomes" id="UP001169006"/>
    </source>
</evidence>
<reference evidence="1" key="1">
    <citation type="journal article" date="2015" name="Int. J. Syst. Evol. Microbiol.">
        <title>Rhizobium oryzicola sp. nov., potential plant-growth-promoting endophytic bacteria isolated from rice roots.</title>
        <authorList>
            <person name="Zhang X.X."/>
            <person name="Gao J.S."/>
            <person name="Cao Y.H."/>
            <person name="Sheirdil R.A."/>
            <person name="Wang X.C."/>
            <person name="Zhang L."/>
        </authorList>
    </citation>
    <scope>NUCLEOTIDE SEQUENCE</scope>
    <source>
        <strain evidence="1">05753</strain>
    </source>
</reference>